<evidence type="ECO:0008006" key="3">
    <source>
        <dbReference type="Google" id="ProtNLM"/>
    </source>
</evidence>
<dbReference type="InterPro" id="IPR029058">
    <property type="entry name" value="AB_hydrolase_fold"/>
</dbReference>
<organism evidence="1 2">
    <name type="scientific">Streptodolium elevatio</name>
    <dbReference type="NCBI Taxonomy" id="3157996"/>
    <lineage>
        <taxon>Bacteria</taxon>
        <taxon>Bacillati</taxon>
        <taxon>Actinomycetota</taxon>
        <taxon>Actinomycetes</taxon>
        <taxon>Kitasatosporales</taxon>
        <taxon>Streptomycetaceae</taxon>
        <taxon>Streptodolium</taxon>
    </lineage>
</organism>
<dbReference type="Proteomes" id="UP001551482">
    <property type="component" value="Unassembled WGS sequence"/>
</dbReference>
<proteinExistence type="predicted"/>
<dbReference type="RefSeq" id="WP_358364177.1">
    <property type="nucleotide sequence ID" value="NZ_JBEZFP010000201.1"/>
</dbReference>
<dbReference type="Gene3D" id="3.40.50.1820">
    <property type="entry name" value="alpha/beta hydrolase"/>
    <property type="match status" value="1"/>
</dbReference>
<accession>A0ABV3DVP0</accession>
<gene>
    <name evidence="1" type="ORF">AB0C36_40635</name>
</gene>
<reference evidence="1 2" key="1">
    <citation type="submission" date="2024-06" db="EMBL/GenBank/DDBJ databases">
        <title>The Natural Products Discovery Center: Release of the First 8490 Sequenced Strains for Exploring Actinobacteria Biosynthetic Diversity.</title>
        <authorList>
            <person name="Kalkreuter E."/>
            <person name="Kautsar S.A."/>
            <person name="Yang D."/>
            <person name="Bader C.D."/>
            <person name="Teijaro C.N."/>
            <person name="Fluegel L."/>
            <person name="Davis C.M."/>
            <person name="Simpson J.R."/>
            <person name="Lauterbach L."/>
            <person name="Steele A.D."/>
            <person name="Gui C."/>
            <person name="Meng S."/>
            <person name="Li G."/>
            <person name="Viehrig K."/>
            <person name="Ye F."/>
            <person name="Su P."/>
            <person name="Kiefer A.F."/>
            <person name="Nichols A."/>
            <person name="Cepeda A.J."/>
            <person name="Yan W."/>
            <person name="Fan B."/>
            <person name="Jiang Y."/>
            <person name="Adhikari A."/>
            <person name="Zheng C.-J."/>
            <person name="Schuster L."/>
            <person name="Cowan T.M."/>
            <person name="Smanski M.J."/>
            <person name="Chevrette M.G."/>
            <person name="De Carvalho L.P.S."/>
            <person name="Shen B."/>
        </authorList>
    </citation>
    <scope>NUCLEOTIDE SEQUENCE [LARGE SCALE GENOMIC DNA]</scope>
    <source>
        <strain evidence="1 2">NPDC048946</strain>
    </source>
</reference>
<sequence length="300" mass="32137">MSRIVAVHGVGNHVRGGRPDAVAEAVAADWSAGLAAGLGLASLGKADLTCAYYAHHLYRGKPVAQGTDDQALDRLATTDPDAAALAEMWLDAHELPEVVAQGRLTVPLRHAVDMLARRFSLDGRLTRLFMALVFREVATYLKAPDAPARQAARDEVGGVLDRERPTVVLAHSLGSVVAYEALHARRDVEIDLLVTMGSPLALRHGVFERLTPAPVNGLSERPPNVRRWVNVADPGDPVAILRPLSRWFPGVDLDLTDSINLFDFHLAANYLRSAAVAAAVAPYLGVADVPPSPSTRAPTE</sequence>
<comment type="caution">
    <text evidence="1">The sequence shown here is derived from an EMBL/GenBank/DDBJ whole genome shotgun (WGS) entry which is preliminary data.</text>
</comment>
<keyword evidence="2" id="KW-1185">Reference proteome</keyword>
<dbReference type="SUPFAM" id="SSF53474">
    <property type="entry name" value="alpha/beta-Hydrolases"/>
    <property type="match status" value="1"/>
</dbReference>
<dbReference type="EMBL" id="JBEZFP010000201">
    <property type="protein sequence ID" value="MEU8139790.1"/>
    <property type="molecule type" value="Genomic_DNA"/>
</dbReference>
<protein>
    <recommendedName>
        <fullName evidence="3">Serine peptidase</fullName>
    </recommendedName>
</protein>
<evidence type="ECO:0000313" key="1">
    <source>
        <dbReference type="EMBL" id="MEU8139790.1"/>
    </source>
</evidence>
<name>A0ABV3DVP0_9ACTN</name>
<evidence type="ECO:0000313" key="2">
    <source>
        <dbReference type="Proteomes" id="UP001551482"/>
    </source>
</evidence>